<accession>A0ABV2KYQ9</accession>
<evidence type="ECO:0000313" key="11">
    <source>
        <dbReference type="Proteomes" id="UP001549145"/>
    </source>
</evidence>
<feature type="domain" description="Flagellar hook-associated protein FlgK helical" evidence="9">
    <location>
        <begin position="95"/>
        <end position="304"/>
    </location>
</feature>
<comment type="similarity">
    <text evidence="3">Belongs to the flagella basal body rod proteins family.</text>
</comment>
<keyword evidence="10" id="KW-0282">Flagellum</keyword>
<proteinExistence type="inferred from homology"/>
<dbReference type="PANTHER" id="PTHR30033:SF1">
    <property type="entry name" value="FLAGELLAR HOOK-ASSOCIATED PROTEIN 1"/>
    <property type="match status" value="1"/>
</dbReference>
<dbReference type="InterPro" id="IPR053927">
    <property type="entry name" value="FlgK_helical"/>
</dbReference>
<sequence>MGLSLALNSARSSLIATSAQVALAARNTAGASDPFYTRKIANLVATSGGSAVSIQRATDSALFDRKLSATSSVAASEAVLDGLTTLKGTIGDTDDGTSPAARLGALNAALLMAANKPDDAALARTAVDRARDLASSLAAGATAVQSVRAQADAGLADSVARINDLLTQFDAANRLVTNGTGSGADVTDALDDRDRILAGLSQEIGITTVTRAGNDVAIYTDSGVPLFERSPRRVSFTPTTTFSAGTIGAAVTVDGVPVTGATSPMPVHSGRIAGLAELRDGVATRYEAQLDGIANGLIDAFAETGTDALGNPVRAAGLFTAGPGGPVPNGTTANQLGLAARIRVNAAVDPQQGGNVSLLRDGGIAGTAYRSNPNPATNAAYPDRLRALAAALGADRPFDASSDLGTRSSLQDFATASTGWLSAKRQAATTNSDYQSTLLARASDAYSNATGVNTDDETAMTLQLERSYTASAKLLTVINDLLKTLMDAVR</sequence>
<evidence type="ECO:0000259" key="8">
    <source>
        <dbReference type="Pfam" id="PF06429"/>
    </source>
</evidence>
<dbReference type="InterPro" id="IPR010930">
    <property type="entry name" value="Flg_bb/hook_C_dom"/>
</dbReference>
<comment type="subcellular location">
    <subcellularLocation>
        <location evidence="1">Bacterial flagellum</location>
    </subcellularLocation>
    <subcellularLocation>
        <location evidence="2">Secreted</location>
    </subcellularLocation>
</comment>
<organism evidence="10 11">
    <name type="scientific">Methylobacterium goesingense</name>
    <dbReference type="NCBI Taxonomy" id="243690"/>
    <lineage>
        <taxon>Bacteria</taxon>
        <taxon>Pseudomonadati</taxon>
        <taxon>Pseudomonadota</taxon>
        <taxon>Alphaproteobacteria</taxon>
        <taxon>Hyphomicrobiales</taxon>
        <taxon>Methylobacteriaceae</taxon>
        <taxon>Methylobacterium</taxon>
    </lineage>
</organism>
<dbReference type="Pfam" id="PF22638">
    <property type="entry name" value="FlgK_D1"/>
    <property type="match status" value="1"/>
</dbReference>
<evidence type="ECO:0000313" key="10">
    <source>
        <dbReference type="EMBL" id="MET3690702.1"/>
    </source>
</evidence>
<keyword evidence="7" id="KW-0732">Signal</keyword>
<evidence type="ECO:0000256" key="3">
    <source>
        <dbReference type="ARBA" id="ARBA00009677"/>
    </source>
</evidence>
<dbReference type="Pfam" id="PF06429">
    <property type="entry name" value="Flg_bbr_C"/>
    <property type="match status" value="1"/>
</dbReference>
<evidence type="ECO:0000256" key="1">
    <source>
        <dbReference type="ARBA" id="ARBA00004365"/>
    </source>
</evidence>
<dbReference type="PANTHER" id="PTHR30033">
    <property type="entry name" value="FLAGELLAR HOOK-ASSOCIATED PROTEIN 1"/>
    <property type="match status" value="1"/>
</dbReference>
<gene>
    <name evidence="10" type="ORF">ABID43_000221</name>
</gene>
<reference evidence="10 11" key="1">
    <citation type="submission" date="2024-06" db="EMBL/GenBank/DDBJ databases">
        <title>Genomic Encyclopedia of Type Strains, Phase IV (KMG-IV): sequencing the most valuable type-strain genomes for metagenomic binning, comparative biology and taxonomic classification.</title>
        <authorList>
            <person name="Goeker M."/>
        </authorList>
    </citation>
    <scope>NUCLEOTIDE SEQUENCE [LARGE SCALE GENOMIC DNA]</scope>
    <source>
        <strain evidence="10 11">DSM 21331</strain>
    </source>
</reference>
<evidence type="ECO:0000256" key="7">
    <source>
        <dbReference type="SAM" id="SignalP"/>
    </source>
</evidence>
<dbReference type="SUPFAM" id="SSF64518">
    <property type="entry name" value="Phase 1 flagellin"/>
    <property type="match status" value="1"/>
</dbReference>
<keyword evidence="6" id="KW-0975">Bacterial flagellum</keyword>
<dbReference type="Proteomes" id="UP001549145">
    <property type="component" value="Unassembled WGS sequence"/>
</dbReference>
<protein>
    <recommendedName>
        <fullName evidence="4">Flagellar hook-associated protein 1</fullName>
    </recommendedName>
</protein>
<keyword evidence="10" id="KW-0966">Cell projection</keyword>
<evidence type="ECO:0000256" key="2">
    <source>
        <dbReference type="ARBA" id="ARBA00004613"/>
    </source>
</evidence>
<keyword evidence="10" id="KW-0969">Cilium</keyword>
<keyword evidence="11" id="KW-1185">Reference proteome</keyword>
<evidence type="ECO:0000256" key="6">
    <source>
        <dbReference type="ARBA" id="ARBA00023143"/>
    </source>
</evidence>
<feature type="chain" id="PRO_5046318213" description="Flagellar hook-associated protein 1" evidence="7">
    <location>
        <begin position="25"/>
        <end position="490"/>
    </location>
</feature>
<keyword evidence="5" id="KW-0964">Secreted</keyword>
<name>A0ABV2KYQ9_9HYPH</name>
<dbReference type="NCBIfam" id="TIGR02492">
    <property type="entry name" value="flgK_ends"/>
    <property type="match status" value="1"/>
</dbReference>
<dbReference type="InterPro" id="IPR002371">
    <property type="entry name" value="FlgK"/>
</dbReference>
<evidence type="ECO:0000256" key="5">
    <source>
        <dbReference type="ARBA" id="ARBA00022525"/>
    </source>
</evidence>
<evidence type="ECO:0000256" key="4">
    <source>
        <dbReference type="ARBA" id="ARBA00016244"/>
    </source>
</evidence>
<feature type="domain" description="Flagellar basal-body/hook protein C-terminal" evidence="8">
    <location>
        <begin position="446"/>
        <end position="486"/>
    </location>
</feature>
<dbReference type="EMBL" id="JBEPMM010000001">
    <property type="protein sequence ID" value="MET3690702.1"/>
    <property type="molecule type" value="Genomic_DNA"/>
</dbReference>
<feature type="signal peptide" evidence="7">
    <location>
        <begin position="1"/>
        <end position="24"/>
    </location>
</feature>
<dbReference type="RefSeq" id="WP_238279913.1">
    <property type="nucleotide sequence ID" value="NZ_BPQL01000069.1"/>
</dbReference>
<evidence type="ECO:0000259" key="9">
    <source>
        <dbReference type="Pfam" id="PF22638"/>
    </source>
</evidence>
<comment type="caution">
    <text evidence="10">The sequence shown here is derived from an EMBL/GenBank/DDBJ whole genome shotgun (WGS) entry which is preliminary data.</text>
</comment>